<reference evidence="2 3" key="1">
    <citation type="submission" date="2023-05" db="EMBL/GenBank/DDBJ databases">
        <title>[ruminococcus] sp. nov., isolated from a pig farm feces dump.</title>
        <authorList>
            <person name="Chang Y.-H."/>
        </authorList>
    </citation>
    <scope>NUCLEOTIDE SEQUENCE [LARGE SCALE GENOMIC DNA]</scope>
    <source>
        <strain evidence="2 3">YH-rum2234</strain>
    </source>
</reference>
<organism evidence="2 3">
    <name type="scientific">Fusibacillus kribbianus</name>
    <dbReference type="NCBI Taxonomy" id="3044208"/>
    <lineage>
        <taxon>Bacteria</taxon>
        <taxon>Bacillati</taxon>
        <taxon>Bacillota</taxon>
        <taxon>Clostridia</taxon>
        <taxon>Lachnospirales</taxon>
        <taxon>Lachnospiraceae</taxon>
        <taxon>Fusibacillus</taxon>
    </lineage>
</organism>
<proteinExistence type="predicted"/>
<feature type="region of interest" description="Disordered" evidence="1">
    <location>
        <begin position="1"/>
        <end position="28"/>
    </location>
</feature>
<dbReference type="Proteomes" id="UP001300383">
    <property type="component" value="Unassembled WGS sequence"/>
</dbReference>
<evidence type="ECO:0000256" key="1">
    <source>
        <dbReference type="SAM" id="MobiDB-lite"/>
    </source>
</evidence>
<gene>
    <name evidence="2" type="ORF">QJ036_11300</name>
</gene>
<dbReference type="AlphaFoldDB" id="A0AAP4BBR7"/>
<evidence type="ECO:0000313" key="3">
    <source>
        <dbReference type="Proteomes" id="UP001300383"/>
    </source>
</evidence>
<keyword evidence="3" id="KW-1185">Reference proteome</keyword>
<accession>A0AAP4BBR7</accession>
<name>A0AAP4BBR7_9FIRM</name>
<dbReference type="EMBL" id="JASGBQ010000023">
    <property type="protein sequence ID" value="MDI9243050.1"/>
    <property type="molecule type" value="Genomic_DNA"/>
</dbReference>
<dbReference type="RefSeq" id="WP_283231480.1">
    <property type="nucleotide sequence ID" value="NZ_JASGBQ010000023.1"/>
</dbReference>
<protein>
    <submittedName>
        <fullName evidence="2">Uncharacterized protein</fullName>
    </submittedName>
</protein>
<sequence>MGKAIDFQVAGKPSERYNESSASPQRANGVIRIEPIKWRWQKEDRKWGFDREYAEQRI</sequence>
<comment type="caution">
    <text evidence="2">The sequence shown here is derived from an EMBL/GenBank/DDBJ whole genome shotgun (WGS) entry which is preliminary data.</text>
</comment>
<evidence type="ECO:0000313" key="2">
    <source>
        <dbReference type="EMBL" id="MDI9243050.1"/>
    </source>
</evidence>